<dbReference type="EMBL" id="BAAACW010000080">
    <property type="protein sequence ID" value="GAA0362121.1"/>
    <property type="molecule type" value="Genomic_DNA"/>
</dbReference>
<evidence type="ECO:0000313" key="10">
    <source>
        <dbReference type="Proteomes" id="UP001501166"/>
    </source>
</evidence>
<evidence type="ECO:0000256" key="7">
    <source>
        <dbReference type="SAM" id="Coils"/>
    </source>
</evidence>
<comment type="caution">
    <text evidence="9">The sequence shown here is derived from an EMBL/GenBank/DDBJ whole genome shotgun (WGS) entry which is preliminary data.</text>
</comment>
<evidence type="ECO:0000313" key="9">
    <source>
        <dbReference type="EMBL" id="GAA0362121.1"/>
    </source>
</evidence>
<comment type="function">
    <text evidence="1">Needed for flagellar regrowth and assembly.</text>
</comment>
<feature type="domain" description="Flagellar assembly protein FliH/Type III secretion system HrpE" evidence="8">
    <location>
        <begin position="119"/>
        <end position="244"/>
    </location>
</feature>
<evidence type="ECO:0000256" key="6">
    <source>
        <dbReference type="ARBA" id="ARBA00023225"/>
    </source>
</evidence>
<evidence type="ECO:0000259" key="8">
    <source>
        <dbReference type="Pfam" id="PF02108"/>
    </source>
</evidence>
<accession>A0ABN0XEY4</accession>
<keyword evidence="7" id="KW-0175">Coiled coil</keyword>
<dbReference type="InterPro" id="IPR018035">
    <property type="entry name" value="Flagellar_FliH/T3SS_HrpE"/>
</dbReference>
<feature type="coiled-coil region" evidence="7">
    <location>
        <begin position="62"/>
        <end position="89"/>
    </location>
</feature>
<dbReference type="Proteomes" id="UP001501166">
    <property type="component" value="Unassembled WGS sequence"/>
</dbReference>
<sequence>MPLSSRIIKSTQAHAEKTNDWVIDTAYDLESEFEEEETSSYDDSEEIQEAKEKSTAIINQAIADREALLQEASEEIARIKEEVKQQAYEEGFQEGYTKGFSEGKEEGTHAAHVENAALLQQARQMITDAQLDIEEYIEQNKDRLLKLSIHMAEKIVHEQLSLSEDGILELVHPILHQLDRKEDYVSLTVHPSIRSFIKDKLPDLEANYSDVRFVVLQDETLDPLGCIVESAHKVIDLQVKKQLEAMVEELKESEREV</sequence>
<name>A0ABN0XEY4_9LACT</name>
<dbReference type="PANTHER" id="PTHR34982">
    <property type="entry name" value="YOP PROTEINS TRANSLOCATION PROTEIN L"/>
    <property type="match status" value="1"/>
</dbReference>
<reference evidence="9 10" key="1">
    <citation type="journal article" date="2019" name="Int. J. Syst. Evol. Microbiol.">
        <title>The Global Catalogue of Microorganisms (GCM) 10K type strain sequencing project: providing services to taxonomists for standard genome sequencing and annotation.</title>
        <authorList>
            <consortium name="The Broad Institute Genomics Platform"/>
            <consortium name="The Broad Institute Genome Sequencing Center for Infectious Disease"/>
            <person name="Wu L."/>
            <person name="Ma J."/>
        </authorList>
    </citation>
    <scope>NUCLEOTIDE SEQUENCE [LARGE SCALE GENOMIC DNA]</scope>
    <source>
        <strain evidence="9 10">JCM 12662</strain>
    </source>
</reference>
<dbReference type="RefSeq" id="WP_343754984.1">
    <property type="nucleotide sequence ID" value="NZ_BAAACW010000080.1"/>
</dbReference>
<evidence type="ECO:0000256" key="2">
    <source>
        <dbReference type="ARBA" id="ARBA00006602"/>
    </source>
</evidence>
<evidence type="ECO:0000256" key="3">
    <source>
        <dbReference type="ARBA" id="ARBA00022448"/>
    </source>
</evidence>
<keyword evidence="6" id="KW-1006">Bacterial flagellum protein export</keyword>
<gene>
    <name evidence="9" type="ORF">GCM10008932_13450</name>
</gene>
<keyword evidence="3" id="KW-0813">Transport</keyword>
<dbReference type="InterPro" id="IPR051472">
    <property type="entry name" value="T3SS_Stator/FliH"/>
</dbReference>
<evidence type="ECO:0000256" key="5">
    <source>
        <dbReference type="ARBA" id="ARBA00022927"/>
    </source>
</evidence>
<keyword evidence="10" id="KW-1185">Reference proteome</keyword>
<evidence type="ECO:0000256" key="4">
    <source>
        <dbReference type="ARBA" id="ARBA00022795"/>
    </source>
</evidence>
<keyword evidence="4" id="KW-1005">Bacterial flagellum biogenesis</keyword>
<protein>
    <recommendedName>
        <fullName evidence="8">Flagellar assembly protein FliH/Type III secretion system HrpE domain-containing protein</fullName>
    </recommendedName>
</protein>
<dbReference type="PANTHER" id="PTHR34982:SF1">
    <property type="entry name" value="FLAGELLAR ASSEMBLY PROTEIN FLIH"/>
    <property type="match status" value="1"/>
</dbReference>
<keyword evidence="5" id="KW-0653">Protein transport</keyword>
<proteinExistence type="inferred from homology"/>
<dbReference type="Pfam" id="PF02108">
    <property type="entry name" value="FliH"/>
    <property type="match status" value="1"/>
</dbReference>
<evidence type="ECO:0000256" key="1">
    <source>
        <dbReference type="ARBA" id="ARBA00003041"/>
    </source>
</evidence>
<comment type="similarity">
    <text evidence="2">Belongs to the FliH family.</text>
</comment>
<organism evidence="9 10">
    <name type="scientific">Alkalibacterium iburiense</name>
    <dbReference type="NCBI Taxonomy" id="290589"/>
    <lineage>
        <taxon>Bacteria</taxon>
        <taxon>Bacillati</taxon>
        <taxon>Bacillota</taxon>
        <taxon>Bacilli</taxon>
        <taxon>Lactobacillales</taxon>
        <taxon>Carnobacteriaceae</taxon>
        <taxon>Alkalibacterium</taxon>
    </lineage>
</organism>